<accession>A0A9W6KZT0</accession>
<evidence type="ECO:0000313" key="7">
    <source>
        <dbReference type="EMBL" id="GLL09589.1"/>
    </source>
</evidence>
<feature type="domain" description="Sigma-54 factor interaction" evidence="6">
    <location>
        <begin position="459"/>
        <end position="526"/>
    </location>
</feature>
<evidence type="ECO:0000313" key="8">
    <source>
        <dbReference type="Proteomes" id="UP001143463"/>
    </source>
</evidence>
<dbReference type="Gene3D" id="3.30.450.40">
    <property type="match status" value="1"/>
</dbReference>
<gene>
    <name evidence="7" type="ORF">GCM10017577_07290</name>
</gene>
<dbReference type="Pfam" id="PF25601">
    <property type="entry name" value="AAA_lid_14"/>
    <property type="match status" value="1"/>
</dbReference>
<dbReference type="EMBL" id="BSFQ01000002">
    <property type="protein sequence ID" value="GLL09589.1"/>
    <property type="molecule type" value="Genomic_DNA"/>
</dbReference>
<keyword evidence="2" id="KW-0067">ATP-binding</keyword>
<dbReference type="SUPFAM" id="SSF46689">
    <property type="entry name" value="Homeodomain-like"/>
    <property type="match status" value="1"/>
</dbReference>
<name>A0A9W6KZT0_9PSEU</name>
<dbReference type="InterPro" id="IPR029016">
    <property type="entry name" value="GAF-like_dom_sf"/>
</dbReference>
<organism evidence="7 8">
    <name type="scientific">Pseudonocardia halophobica</name>
    <dbReference type="NCBI Taxonomy" id="29401"/>
    <lineage>
        <taxon>Bacteria</taxon>
        <taxon>Bacillati</taxon>
        <taxon>Actinomycetota</taxon>
        <taxon>Actinomycetes</taxon>
        <taxon>Pseudonocardiales</taxon>
        <taxon>Pseudonocardiaceae</taxon>
        <taxon>Pseudonocardia</taxon>
    </lineage>
</organism>
<dbReference type="GO" id="GO:0005524">
    <property type="term" value="F:ATP binding"/>
    <property type="evidence" value="ECO:0007669"/>
    <property type="project" value="UniProtKB-KW"/>
</dbReference>
<dbReference type="GO" id="GO:0043565">
    <property type="term" value="F:sequence-specific DNA binding"/>
    <property type="evidence" value="ECO:0007669"/>
    <property type="project" value="InterPro"/>
</dbReference>
<dbReference type="PRINTS" id="PR01590">
    <property type="entry name" value="HTHFIS"/>
</dbReference>
<dbReference type="Gene3D" id="1.10.10.60">
    <property type="entry name" value="Homeodomain-like"/>
    <property type="match status" value="1"/>
</dbReference>
<evidence type="ECO:0000259" key="6">
    <source>
        <dbReference type="PROSITE" id="PS50045"/>
    </source>
</evidence>
<proteinExistence type="predicted"/>
<dbReference type="Proteomes" id="UP001143463">
    <property type="component" value="Unassembled WGS sequence"/>
</dbReference>
<sequence>MRRDQVRNPPATLTSAERERIRATRESLLDGGLLSAAPGAVGVPRYIEKSWRRCIGENVPAAATDLAYRAPDDVHPILRRAAGPVLERLQDSFADVPVAMVLSDAAGRIVLRCAPHRRQRDVMDRASAAEGFDFSEHSIGTNGIGTVLVERQPVLVRGPEHYNALLEQLTCAGTPIIEPYTGVLVGSFSLACTLRDVHPLMTVMAGDIGRQIEARMVDEAGDRHRGLVHAYLSLDRTSGPALVVDENTVLANRLGLAHTGPELHALLWPYLNEHAPPRPERMPVPLADGLRDALVEPIGDGARRAFSVRPLPTAMRSPSAALSGGARSRADAVRSAEGPAREPVHFDPAVERQIEIAALHGETIAVTGAGGTGKLSTALRALRGRGTGEPLVVEPALQPTWFDTARSAASEGRGVVVRRVHTAPTPTTAQLQALIETGAPIALTAELDGADDAVLGMVRRVATTVCLPPLAQSREHLPALVREMLAELPETESGTRLAPAVWERLAGWHWPGNLAELRTTVVQLARRAGGGTVEVDDLPEELRTVRRAHGLMESAERDAVAEALRAADGNRSRAAQALGIGRNTLYRKMREFGLG</sequence>
<dbReference type="PROSITE" id="PS50045">
    <property type="entry name" value="SIGMA54_INTERACT_4"/>
    <property type="match status" value="1"/>
</dbReference>
<dbReference type="InterPro" id="IPR009057">
    <property type="entry name" value="Homeodomain-like_sf"/>
</dbReference>
<dbReference type="PANTHER" id="PTHR32071:SF122">
    <property type="entry name" value="SIGMA FACTOR"/>
    <property type="match status" value="1"/>
</dbReference>
<keyword evidence="3" id="KW-0805">Transcription regulation</keyword>
<keyword evidence="4" id="KW-0238">DNA-binding</keyword>
<reference evidence="7" key="1">
    <citation type="journal article" date="2014" name="Int. J. Syst. Evol. Microbiol.">
        <title>Complete genome sequence of Corynebacterium casei LMG S-19264T (=DSM 44701T), isolated from a smear-ripened cheese.</title>
        <authorList>
            <consortium name="US DOE Joint Genome Institute (JGI-PGF)"/>
            <person name="Walter F."/>
            <person name="Albersmeier A."/>
            <person name="Kalinowski J."/>
            <person name="Ruckert C."/>
        </authorList>
    </citation>
    <scope>NUCLEOTIDE SEQUENCE</scope>
    <source>
        <strain evidence="7">VKM Ac-1069</strain>
    </source>
</reference>
<evidence type="ECO:0000256" key="4">
    <source>
        <dbReference type="ARBA" id="ARBA00023125"/>
    </source>
</evidence>
<dbReference type="InterPro" id="IPR027417">
    <property type="entry name" value="P-loop_NTPase"/>
</dbReference>
<dbReference type="InterPro" id="IPR002197">
    <property type="entry name" value="HTH_Fis"/>
</dbReference>
<dbReference type="InterPro" id="IPR003018">
    <property type="entry name" value="GAF"/>
</dbReference>
<keyword evidence="8" id="KW-1185">Reference proteome</keyword>
<dbReference type="Pfam" id="PF01590">
    <property type="entry name" value="GAF"/>
    <property type="match status" value="1"/>
</dbReference>
<protein>
    <submittedName>
        <fullName evidence="7">Sigma 54 type regulator</fullName>
    </submittedName>
</protein>
<dbReference type="RefSeq" id="WP_037039844.1">
    <property type="nucleotide sequence ID" value="NZ_BAAAUZ010000013.1"/>
</dbReference>
<dbReference type="PANTHER" id="PTHR32071">
    <property type="entry name" value="TRANSCRIPTIONAL REGULATORY PROTEIN"/>
    <property type="match status" value="1"/>
</dbReference>
<dbReference type="InterPro" id="IPR002078">
    <property type="entry name" value="Sigma_54_int"/>
</dbReference>
<evidence type="ECO:0000256" key="1">
    <source>
        <dbReference type="ARBA" id="ARBA00022741"/>
    </source>
</evidence>
<evidence type="ECO:0000256" key="3">
    <source>
        <dbReference type="ARBA" id="ARBA00023015"/>
    </source>
</evidence>
<evidence type="ECO:0000256" key="5">
    <source>
        <dbReference type="ARBA" id="ARBA00023163"/>
    </source>
</evidence>
<reference evidence="7" key="2">
    <citation type="submission" date="2023-01" db="EMBL/GenBank/DDBJ databases">
        <authorList>
            <person name="Sun Q."/>
            <person name="Evtushenko L."/>
        </authorList>
    </citation>
    <scope>NUCLEOTIDE SEQUENCE</scope>
    <source>
        <strain evidence="7">VKM Ac-1069</strain>
    </source>
</reference>
<dbReference type="Pfam" id="PF02954">
    <property type="entry name" value="HTH_8"/>
    <property type="match status" value="1"/>
</dbReference>
<dbReference type="InterPro" id="IPR058031">
    <property type="entry name" value="AAA_lid_NorR"/>
</dbReference>
<dbReference type="AlphaFoldDB" id="A0A9W6KZT0"/>
<keyword evidence="1" id="KW-0547">Nucleotide-binding</keyword>
<dbReference type="GO" id="GO:0006355">
    <property type="term" value="P:regulation of DNA-templated transcription"/>
    <property type="evidence" value="ECO:0007669"/>
    <property type="project" value="InterPro"/>
</dbReference>
<comment type="caution">
    <text evidence="7">The sequence shown here is derived from an EMBL/GenBank/DDBJ whole genome shotgun (WGS) entry which is preliminary data.</text>
</comment>
<keyword evidence="5" id="KW-0804">Transcription</keyword>
<dbReference type="Gene3D" id="1.10.8.60">
    <property type="match status" value="1"/>
</dbReference>
<dbReference type="SUPFAM" id="SSF52540">
    <property type="entry name" value="P-loop containing nucleoside triphosphate hydrolases"/>
    <property type="match status" value="1"/>
</dbReference>
<evidence type="ECO:0000256" key="2">
    <source>
        <dbReference type="ARBA" id="ARBA00022840"/>
    </source>
</evidence>